<dbReference type="Proteomes" id="UP000559987">
    <property type="component" value="Unassembled WGS sequence"/>
</dbReference>
<feature type="domain" description="Calcineurin-like phosphoesterase" evidence="1">
    <location>
        <begin position="8"/>
        <end position="138"/>
    </location>
</feature>
<keyword evidence="3" id="KW-1185">Reference proteome</keyword>
<dbReference type="InterPro" id="IPR029052">
    <property type="entry name" value="Metallo-depent_PP-like"/>
</dbReference>
<dbReference type="Gene3D" id="3.60.21.10">
    <property type="match status" value="1"/>
</dbReference>
<dbReference type="PANTHER" id="PTHR42850">
    <property type="entry name" value="METALLOPHOSPHOESTERASE"/>
    <property type="match status" value="1"/>
</dbReference>
<proteinExistence type="predicted"/>
<dbReference type="GO" id="GO:0016791">
    <property type="term" value="F:phosphatase activity"/>
    <property type="evidence" value="ECO:0007669"/>
    <property type="project" value="TreeGrafter"/>
</dbReference>
<comment type="caution">
    <text evidence="2">The sequence shown here is derived from an EMBL/GenBank/DDBJ whole genome shotgun (WGS) entry which is preliminary data.</text>
</comment>
<dbReference type="AlphaFoldDB" id="A0A839UQ11"/>
<sequence>MTSHSGFDIIGDVHGCANSLTLLLEKLGYRAVNGVFQHPQRQAVFAGDVVDRGPRIREALQIVKRMCDAGSAQMVMGNHEFDAIAYHTRAPEDSGRTFLREHTKRHNRLIAETLEQFADYPGEWQDYLAWFKQLPLFLEFPNFRVVHACWDQALIDEFKCRYPSNRIDQAFLDAVADGDSFEWKCINRLTRGRDLPLPQGAAMRSAEGFERRSFRARFWGRKPKTYGDLAFQPDPLPDDIARQPIEPGEHLAITRYGKQEVPLFIGHYWLSGRPTPIADNLACLDYSAVKYGRLVAYSIDEERKLDPEKFTWINVDAP</sequence>
<name>A0A839UQ11_9GAMM</name>
<organism evidence="2 3">
    <name type="scientific">Simiduia aestuariiviva</name>
    <dbReference type="NCBI Taxonomy" id="1510459"/>
    <lineage>
        <taxon>Bacteria</taxon>
        <taxon>Pseudomonadati</taxon>
        <taxon>Pseudomonadota</taxon>
        <taxon>Gammaproteobacteria</taxon>
        <taxon>Cellvibrionales</taxon>
        <taxon>Cellvibrionaceae</taxon>
        <taxon>Simiduia</taxon>
    </lineage>
</organism>
<evidence type="ECO:0000313" key="2">
    <source>
        <dbReference type="EMBL" id="MBB3168559.1"/>
    </source>
</evidence>
<gene>
    <name evidence="2" type="ORF">FHS30_001743</name>
</gene>
<dbReference type="GO" id="GO:0005737">
    <property type="term" value="C:cytoplasm"/>
    <property type="evidence" value="ECO:0007669"/>
    <property type="project" value="TreeGrafter"/>
</dbReference>
<reference evidence="2 3" key="1">
    <citation type="submission" date="2020-08" db="EMBL/GenBank/DDBJ databases">
        <title>Genomic Encyclopedia of Type Strains, Phase III (KMG-III): the genomes of soil and plant-associated and newly described type strains.</title>
        <authorList>
            <person name="Whitman W."/>
        </authorList>
    </citation>
    <scope>NUCLEOTIDE SEQUENCE [LARGE SCALE GENOMIC DNA]</scope>
    <source>
        <strain evidence="2 3">CECT 8571</strain>
    </source>
</reference>
<dbReference type="InterPro" id="IPR050126">
    <property type="entry name" value="Ap4A_hydrolase"/>
</dbReference>
<dbReference type="PANTHER" id="PTHR42850:SF7">
    <property type="entry name" value="BIS(5'-NUCLEOSYL)-TETRAPHOSPHATASE PRPE [ASYMMETRICAL]"/>
    <property type="match status" value="1"/>
</dbReference>
<dbReference type="RefSeq" id="WP_183910032.1">
    <property type="nucleotide sequence ID" value="NZ_JACHXZ010000002.1"/>
</dbReference>
<accession>A0A839UQ11</accession>
<protein>
    <recommendedName>
        <fullName evidence="1">Calcineurin-like phosphoesterase domain-containing protein</fullName>
    </recommendedName>
</protein>
<evidence type="ECO:0000259" key="1">
    <source>
        <dbReference type="Pfam" id="PF00149"/>
    </source>
</evidence>
<dbReference type="InterPro" id="IPR004843">
    <property type="entry name" value="Calcineurin-like_PHP"/>
</dbReference>
<dbReference type="EMBL" id="JACHXZ010000002">
    <property type="protein sequence ID" value="MBB3168559.1"/>
    <property type="molecule type" value="Genomic_DNA"/>
</dbReference>
<dbReference type="SUPFAM" id="SSF56300">
    <property type="entry name" value="Metallo-dependent phosphatases"/>
    <property type="match status" value="1"/>
</dbReference>
<dbReference type="Pfam" id="PF00149">
    <property type="entry name" value="Metallophos"/>
    <property type="match status" value="1"/>
</dbReference>
<evidence type="ECO:0000313" key="3">
    <source>
        <dbReference type="Proteomes" id="UP000559987"/>
    </source>
</evidence>